<evidence type="ECO:0000256" key="4">
    <source>
        <dbReference type="ARBA" id="ARBA00023136"/>
    </source>
</evidence>
<evidence type="ECO:0000256" key="2">
    <source>
        <dbReference type="ARBA" id="ARBA00022692"/>
    </source>
</evidence>
<dbReference type="InterPro" id="IPR007568">
    <property type="entry name" value="RTA1"/>
</dbReference>
<proteinExistence type="predicted"/>
<keyword evidence="2 5" id="KW-0812">Transmembrane</keyword>
<evidence type="ECO:0000313" key="7">
    <source>
        <dbReference type="Proteomes" id="UP001556367"/>
    </source>
</evidence>
<gene>
    <name evidence="6" type="ORF">HGRIS_006223</name>
</gene>
<comment type="caution">
    <text evidence="6">The sequence shown here is derived from an EMBL/GenBank/DDBJ whole genome shotgun (WGS) entry which is preliminary data.</text>
</comment>
<accession>A0ABR3K0V8</accession>
<dbReference type="PANTHER" id="PTHR31465">
    <property type="entry name" value="PROTEIN RTA1-RELATED"/>
    <property type="match status" value="1"/>
</dbReference>
<evidence type="ECO:0000313" key="6">
    <source>
        <dbReference type="EMBL" id="KAL0961260.1"/>
    </source>
</evidence>
<organism evidence="6 7">
    <name type="scientific">Hohenbuehelia grisea</name>
    <dbReference type="NCBI Taxonomy" id="104357"/>
    <lineage>
        <taxon>Eukaryota</taxon>
        <taxon>Fungi</taxon>
        <taxon>Dikarya</taxon>
        <taxon>Basidiomycota</taxon>
        <taxon>Agaricomycotina</taxon>
        <taxon>Agaricomycetes</taxon>
        <taxon>Agaricomycetidae</taxon>
        <taxon>Agaricales</taxon>
        <taxon>Pleurotineae</taxon>
        <taxon>Pleurotaceae</taxon>
        <taxon>Hohenbuehelia</taxon>
    </lineage>
</organism>
<dbReference type="Pfam" id="PF04479">
    <property type="entry name" value="RTA1"/>
    <property type="match status" value="1"/>
</dbReference>
<keyword evidence="7" id="KW-1185">Reference proteome</keyword>
<sequence>MADANSSPQLPEPPHHLSSPYGYIPSRSVAIVFVVLFAISTLLHSVQSIWWRKWWLLPTICLAGAIEVLGWGGRLWSSNDVMAPEPFEMQICATILGPTPLVAANFIILGRIIKRLGPRYSRLSPKLYAAIFLTCDIVALVVQGVGGGMAAVAVQRDMDPAKGGNIMLGGIVFQMVTITVYVLCAAEFYIRYMSDKPVRSTSNASSDTEVVRGAFDKRLKLMSLALSLSTVCLLIRAIYRTIELAGGWRGRVIMTEIYFNVLDGAMVIIAIYALNFAHPGLLLRSTSKKSTHMELSDVHHSPALA</sequence>
<keyword evidence="3 5" id="KW-1133">Transmembrane helix</keyword>
<reference evidence="7" key="1">
    <citation type="submission" date="2024-06" db="EMBL/GenBank/DDBJ databases">
        <title>Multi-omics analyses provide insights into the biosynthesis of the anticancer antibiotic pleurotin in Hohenbuehelia grisea.</title>
        <authorList>
            <person name="Weaver J.A."/>
            <person name="Alberti F."/>
        </authorList>
    </citation>
    <scope>NUCLEOTIDE SEQUENCE [LARGE SCALE GENOMIC DNA]</scope>
    <source>
        <strain evidence="7">T-177</strain>
    </source>
</reference>
<dbReference type="PANTHER" id="PTHR31465:SF9">
    <property type="entry name" value="SPHINGOID LONG-CHAIN BASE TRANSPORTER RSB1"/>
    <property type="match status" value="1"/>
</dbReference>
<feature type="transmembrane region" description="Helical" evidence="5">
    <location>
        <begin position="20"/>
        <end position="43"/>
    </location>
</feature>
<name>A0ABR3K0V8_9AGAR</name>
<feature type="transmembrane region" description="Helical" evidence="5">
    <location>
        <begin position="55"/>
        <end position="75"/>
    </location>
</feature>
<evidence type="ECO:0000256" key="5">
    <source>
        <dbReference type="SAM" id="Phobius"/>
    </source>
</evidence>
<feature type="transmembrane region" description="Helical" evidence="5">
    <location>
        <begin position="166"/>
        <end position="190"/>
    </location>
</feature>
<feature type="transmembrane region" description="Helical" evidence="5">
    <location>
        <begin position="259"/>
        <end position="283"/>
    </location>
</feature>
<dbReference type="Proteomes" id="UP001556367">
    <property type="component" value="Unassembled WGS sequence"/>
</dbReference>
<dbReference type="EMBL" id="JASNQZ010000001">
    <property type="protein sequence ID" value="KAL0961260.1"/>
    <property type="molecule type" value="Genomic_DNA"/>
</dbReference>
<evidence type="ECO:0000256" key="1">
    <source>
        <dbReference type="ARBA" id="ARBA00004141"/>
    </source>
</evidence>
<keyword evidence="4 5" id="KW-0472">Membrane</keyword>
<evidence type="ECO:0000256" key="3">
    <source>
        <dbReference type="ARBA" id="ARBA00022989"/>
    </source>
</evidence>
<evidence type="ECO:0008006" key="8">
    <source>
        <dbReference type="Google" id="ProtNLM"/>
    </source>
</evidence>
<comment type="subcellular location">
    <subcellularLocation>
        <location evidence="1">Membrane</location>
        <topology evidence="1">Multi-pass membrane protein</topology>
    </subcellularLocation>
</comment>
<protein>
    <recommendedName>
        <fullName evidence="8">RTA1-domain-containing protein</fullName>
    </recommendedName>
</protein>
<feature type="transmembrane region" description="Helical" evidence="5">
    <location>
        <begin position="130"/>
        <end position="154"/>
    </location>
</feature>
<feature type="transmembrane region" description="Helical" evidence="5">
    <location>
        <begin position="221"/>
        <end position="239"/>
    </location>
</feature>
<feature type="transmembrane region" description="Helical" evidence="5">
    <location>
        <begin position="87"/>
        <end position="109"/>
    </location>
</feature>